<evidence type="ECO:0000259" key="5">
    <source>
        <dbReference type="PROSITE" id="PS01124"/>
    </source>
</evidence>
<dbReference type="Pfam" id="PF02311">
    <property type="entry name" value="AraC_binding"/>
    <property type="match status" value="1"/>
</dbReference>
<dbReference type="SMART" id="SM00342">
    <property type="entry name" value="HTH_ARAC"/>
    <property type="match status" value="1"/>
</dbReference>
<dbReference type="Proteomes" id="UP001139408">
    <property type="component" value="Unassembled WGS sequence"/>
</dbReference>
<dbReference type="InterPro" id="IPR018060">
    <property type="entry name" value="HTH_AraC"/>
</dbReference>
<dbReference type="GO" id="GO:0003700">
    <property type="term" value="F:DNA-binding transcription factor activity"/>
    <property type="evidence" value="ECO:0007669"/>
    <property type="project" value="InterPro"/>
</dbReference>
<evidence type="ECO:0000256" key="4">
    <source>
        <dbReference type="ARBA" id="ARBA00023163"/>
    </source>
</evidence>
<keyword evidence="2" id="KW-0805">Transcription regulation</keyword>
<evidence type="ECO:0000313" key="7">
    <source>
        <dbReference type="Proteomes" id="UP001139408"/>
    </source>
</evidence>
<dbReference type="InterPro" id="IPR009057">
    <property type="entry name" value="Homeodomain-like_sf"/>
</dbReference>
<dbReference type="GO" id="GO:0043565">
    <property type="term" value="F:sequence-specific DNA binding"/>
    <property type="evidence" value="ECO:0007669"/>
    <property type="project" value="InterPro"/>
</dbReference>
<dbReference type="InterPro" id="IPR014710">
    <property type="entry name" value="RmlC-like_jellyroll"/>
</dbReference>
<dbReference type="PANTHER" id="PTHR11019:SF199">
    <property type="entry name" value="HTH-TYPE TRANSCRIPTIONAL REGULATOR NIMR"/>
    <property type="match status" value="1"/>
</dbReference>
<evidence type="ECO:0000256" key="1">
    <source>
        <dbReference type="ARBA" id="ARBA00022491"/>
    </source>
</evidence>
<dbReference type="Gene3D" id="2.60.120.10">
    <property type="entry name" value="Jelly Rolls"/>
    <property type="match status" value="1"/>
</dbReference>
<dbReference type="CDD" id="cd06124">
    <property type="entry name" value="cupin_NimR-like_N"/>
    <property type="match status" value="1"/>
</dbReference>
<keyword evidence="3" id="KW-0238">DNA-binding</keyword>
<dbReference type="SUPFAM" id="SSF51182">
    <property type="entry name" value="RmlC-like cupins"/>
    <property type="match status" value="1"/>
</dbReference>
<protein>
    <submittedName>
        <fullName evidence="6">Helix-turn-helix transcriptional regulator</fullName>
    </submittedName>
</protein>
<dbReference type="PROSITE" id="PS01124">
    <property type="entry name" value="HTH_ARAC_FAMILY_2"/>
    <property type="match status" value="1"/>
</dbReference>
<dbReference type="Gene3D" id="1.10.10.60">
    <property type="entry name" value="Homeodomain-like"/>
    <property type="match status" value="1"/>
</dbReference>
<organism evidence="6 7">
    <name type="scientific">Shewanella algicola</name>
    <dbReference type="NCBI Taxonomy" id="640633"/>
    <lineage>
        <taxon>Bacteria</taxon>
        <taxon>Pseudomonadati</taxon>
        <taxon>Pseudomonadota</taxon>
        <taxon>Gammaproteobacteria</taxon>
        <taxon>Alteromonadales</taxon>
        <taxon>Shewanellaceae</taxon>
        <taxon>Shewanella</taxon>
    </lineage>
</organism>
<name>A0A9X1Z6L5_9GAMM</name>
<evidence type="ECO:0000313" key="6">
    <source>
        <dbReference type="EMBL" id="MCL1107251.1"/>
    </source>
</evidence>
<evidence type="ECO:0000256" key="2">
    <source>
        <dbReference type="ARBA" id="ARBA00023015"/>
    </source>
</evidence>
<gene>
    <name evidence="6" type="ORF">L2749_18705</name>
</gene>
<dbReference type="EMBL" id="JAKILJ010000054">
    <property type="protein sequence ID" value="MCL1107251.1"/>
    <property type="molecule type" value="Genomic_DNA"/>
</dbReference>
<dbReference type="InterPro" id="IPR011051">
    <property type="entry name" value="RmlC_Cupin_sf"/>
</dbReference>
<dbReference type="Pfam" id="PF12833">
    <property type="entry name" value="HTH_18"/>
    <property type="match status" value="1"/>
</dbReference>
<sequence>MFKPVGWDEISDFESMPQPVIAKIEQACTSHEIPLHTHPKGQLIFALHGYVTCEVSAKMWMVPTHSAIWIPANKLHSNRASDSAQLCHVFINSNMQGMPQHTCTLAITPLVKELMCELAAHDQHYDLISKTARLAQVLFDQLSDMPIQHLDVVLSKNAVIQAMSQQLISQPSDRKTLPQWADEFALTERTLARLIKKETGMTFGKWRTQIDIITALQALSDKQSVQQVSELLGYESVSAFITMFRKVMKHPPMKYMSGLNQSSLVSS</sequence>
<proteinExistence type="predicted"/>
<evidence type="ECO:0000256" key="3">
    <source>
        <dbReference type="ARBA" id="ARBA00023125"/>
    </source>
</evidence>
<keyword evidence="1" id="KW-0678">Repressor</keyword>
<feature type="domain" description="HTH araC/xylS-type" evidence="5">
    <location>
        <begin position="157"/>
        <end position="258"/>
    </location>
</feature>
<accession>A0A9X1Z6L5</accession>
<reference evidence="6" key="1">
    <citation type="submission" date="2022-01" db="EMBL/GenBank/DDBJ databases">
        <title>Whole genome-based taxonomy of the Shewanellaceae.</title>
        <authorList>
            <person name="Martin-Rodriguez A.J."/>
        </authorList>
    </citation>
    <scope>NUCLEOTIDE SEQUENCE</scope>
    <source>
        <strain evidence="6">DSM 23803</strain>
    </source>
</reference>
<keyword evidence="7" id="KW-1185">Reference proteome</keyword>
<keyword evidence="4" id="KW-0804">Transcription</keyword>
<dbReference type="PANTHER" id="PTHR11019">
    <property type="entry name" value="HTH-TYPE TRANSCRIPTIONAL REGULATOR NIMR"/>
    <property type="match status" value="1"/>
</dbReference>
<comment type="caution">
    <text evidence="6">The sequence shown here is derived from an EMBL/GenBank/DDBJ whole genome shotgun (WGS) entry which is preliminary data.</text>
</comment>
<dbReference type="AlphaFoldDB" id="A0A9X1Z6L5"/>
<dbReference type="SUPFAM" id="SSF46689">
    <property type="entry name" value="Homeodomain-like"/>
    <property type="match status" value="2"/>
</dbReference>
<dbReference type="InterPro" id="IPR003313">
    <property type="entry name" value="AraC-bd"/>
</dbReference>
<dbReference type="FunFam" id="1.10.10.60:FF:000132">
    <property type="entry name" value="AraC family transcriptional regulator"/>
    <property type="match status" value="1"/>
</dbReference>
<dbReference type="RefSeq" id="WP_188926683.1">
    <property type="nucleotide sequence ID" value="NZ_BMQI01000052.1"/>
</dbReference>